<dbReference type="AlphaFoldDB" id="I1E206"/>
<accession>I1E206</accession>
<reference evidence="1 2" key="1">
    <citation type="journal article" date="2012" name="J. Bacteriol.">
        <title>Genome Sequence of the Protease-Producing Bacterium Rheinheimera nanhaiensis E407-8T, Isolated from Deep-Sea Sediment of the South China Sea.</title>
        <authorList>
            <person name="Zhang X.-Y."/>
            <person name="Zhang Y.-J."/>
            <person name="Qin Q.-L."/>
            <person name="Xie B.-B."/>
            <person name="Chen X.-L."/>
            <person name="Zhou B.-C."/>
            <person name="Zhang Y.-Z."/>
        </authorList>
    </citation>
    <scope>NUCLEOTIDE SEQUENCE [LARGE SCALE GENOMIC DNA]</scope>
    <source>
        <strain evidence="1 2">E407-8</strain>
    </source>
</reference>
<sequence>MGNKLKISYREFSNDMARAAFSTDVEYDLNESNIIGYAGARLEVIKANNTEITYKVLKHFGER</sequence>
<organism evidence="1 2">
    <name type="scientific">Rheinheimera nanhaiensis E407-8</name>
    <dbReference type="NCBI Taxonomy" id="562729"/>
    <lineage>
        <taxon>Bacteria</taxon>
        <taxon>Pseudomonadati</taxon>
        <taxon>Pseudomonadota</taxon>
        <taxon>Gammaproteobacteria</taxon>
        <taxon>Chromatiales</taxon>
        <taxon>Chromatiaceae</taxon>
        <taxon>Rheinheimera</taxon>
    </lineage>
</organism>
<proteinExistence type="predicted"/>
<dbReference type="STRING" id="562729.RNAN_3356"/>
<evidence type="ECO:0000313" key="1">
    <source>
        <dbReference type="EMBL" id="GAB60334.1"/>
    </source>
</evidence>
<name>I1E206_9GAMM</name>
<dbReference type="Proteomes" id="UP000004374">
    <property type="component" value="Unassembled WGS sequence"/>
</dbReference>
<gene>
    <name evidence="1" type="ORF">RNAN_3356</name>
</gene>
<comment type="caution">
    <text evidence="1">The sequence shown here is derived from an EMBL/GenBank/DDBJ whole genome shotgun (WGS) entry which is preliminary data.</text>
</comment>
<dbReference type="EMBL" id="BAFK01000026">
    <property type="protein sequence ID" value="GAB60334.1"/>
    <property type="molecule type" value="Genomic_DNA"/>
</dbReference>
<evidence type="ECO:0000313" key="2">
    <source>
        <dbReference type="Proteomes" id="UP000004374"/>
    </source>
</evidence>
<keyword evidence="2" id="KW-1185">Reference proteome</keyword>
<protein>
    <submittedName>
        <fullName evidence="1">Uncharacterized protein</fullName>
    </submittedName>
</protein>